<evidence type="ECO:0000313" key="2">
    <source>
        <dbReference type="Proteomes" id="UP000019854"/>
    </source>
</evidence>
<sequence length="622" mass="65741">MSVDAVTVSRAVAFADVAESLVEAGDDAVARAGAALRRLDLDDVPAGTPTARVVVAGTSTLGPIRAPLQGALAARGVAATVELGDYGRIVPELLDPQSPLGNADATIVVLLPDGSSVFERVAIPFTAESAEEAVNGFVDELLAAIQVFRSHSSTPIVLPTLLLPPERSSMLLDLPARTRLAAAWARANQRLLEAGAEISGVVAVDMYQLAAFAPAAATDPRMAAYARSRFTDPLLLSYSREIAALVAAQLGRTSKCLVLDLDGTTWGGVLADAGPLGVISGDGRAGEAFADFQDTARQLSSQGVLLAIASKNDDELVRQALTEHSGVRLGIDDFAVIVANWDPKPGNVAGIAQALNIGVDSLVFVDDNASERGSVRAAHPQVRTVAADPDDPARTVPALLRDGFFTTLRLTEDDRARPQRYRAEAERVSFRQTVDAVEDYLAGLQTEVTIAAADGTDVDRLSQLTLRTNQYNLTTLRLDPAAVQAFLGRPEAIVKTIRCADRFGDHGLVGALFAEIHDGRLDIVNFAMSCRVLGRGVESAALHTVLAEGVRRGARVASGTFIRTAKNGRAADFFRSSDFAVTGADETQEVGGHTTYLRDLATLPGPLPHLTVTVLRPEEEKP</sequence>
<organism evidence="1 2">
    <name type="scientific">Mycobacteroides abscessus MAB_030201_1075</name>
    <dbReference type="NCBI Taxonomy" id="1335410"/>
    <lineage>
        <taxon>Bacteria</taxon>
        <taxon>Bacillati</taxon>
        <taxon>Actinomycetota</taxon>
        <taxon>Actinomycetes</taxon>
        <taxon>Mycobacteriales</taxon>
        <taxon>Mycobacteriaceae</taxon>
        <taxon>Mycobacteroides</taxon>
        <taxon>Mycobacteroides abscessus</taxon>
    </lineage>
</organism>
<dbReference type="InterPro" id="IPR023214">
    <property type="entry name" value="HAD_sf"/>
</dbReference>
<dbReference type="InterPro" id="IPR010037">
    <property type="entry name" value="FkbH_domain"/>
</dbReference>
<dbReference type="InterPro" id="IPR036412">
    <property type="entry name" value="HAD-like_sf"/>
</dbReference>
<dbReference type="SUPFAM" id="SSF56784">
    <property type="entry name" value="HAD-like"/>
    <property type="match status" value="1"/>
</dbReference>
<reference evidence="1 2" key="1">
    <citation type="submission" date="2014-01" db="EMBL/GenBank/DDBJ databases">
        <authorList>
            <person name="Zelazny A."/>
            <person name="Olivier K."/>
            <person name="Sampaio E.P."/>
            <person name="Holland S.M."/>
            <person name="Tallon L.J."/>
            <person name="Sadzewicz L.K."/>
            <person name="Sengamalay N."/>
            <person name="Fraser C.M."/>
            <person name="Hine E."/>
            <person name="Shefchek K.A."/>
            <person name="Das S.P."/>
            <person name="Shallom S.J."/>
            <person name="Agrawal S."/>
            <person name="Tettelin H."/>
        </authorList>
    </citation>
    <scope>NUCLEOTIDE SEQUENCE [LARGE SCALE GENOMIC DNA]</scope>
    <source>
        <strain evidence="1 2">MAB_030201_1075</strain>
    </source>
</reference>
<dbReference type="Gene3D" id="3.40.50.1000">
    <property type="entry name" value="HAD superfamily/HAD-like"/>
    <property type="match status" value="1"/>
</dbReference>
<dbReference type="NCBIfam" id="TIGR01686">
    <property type="entry name" value="FkbH"/>
    <property type="match status" value="1"/>
</dbReference>
<dbReference type="Proteomes" id="UP000019854">
    <property type="component" value="Unassembled WGS sequence"/>
</dbReference>
<dbReference type="InterPro" id="IPR010033">
    <property type="entry name" value="HAD_SF_ppase_IIIC"/>
</dbReference>
<protein>
    <submittedName>
        <fullName evidence="1">HAD phosphatase, family IIIC domain protein</fullName>
    </submittedName>
</protein>
<name>A0A829PTT8_9MYCO</name>
<dbReference type="Gene3D" id="3.40.50.1110">
    <property type="entry name" value="SGNH hydrolase"/>
    <property type="match status" value="1"/>
</dbReference>
<gene>
    <name evidence="1" type="ORF">L829_4250</name>
</gene>
<dbReference type="NCBIfam" id="TIGR01681">
    <property type="entry name" value="HAD-SF-IIIC"/>
    <property type="match status" value="1"/>
</dbReference>
<accession>A0A829PTT8</accession>
<dbReference type="InterPro" id="IPR036514">
    <property type="entry name" value="SGNH_hydro_sf"/>
</dbReference>
<comment type="caution">
    <text evidence="1">The sequence shown here is derived from an EMBL/GenBank/DDBJ whole genome shotgun (WGS) entry which is preliminary data.</text>
</comment>
<proteinExistence type="predicted"/>
<evidence type="ECO:0000313" key="1">
    <source>
        <dbReference type="EMBL" id="ETZ90664.1"/>
    </source>
</evidence>
<dbReference type="EMBL" id="JAOX01000001">
    <property type="protein sequence ID" value="ETZ90664.1"/>
    <property type="molecule type" value="Genomic_DNA"/>
</dbReference>
<dbReference type="AlphaFoldDB" id="A0A829PTT8"/>